<dbReference type="PANTHER" id="PTHR11699">
    <property type="entry name" value="ALDEHYDE DEHYDROGENASE-RELATED"/>
    <property type="match status" value="1"/>
</dbReference>
<dbReference type="FunFam" id="3.40.605.10:FF:000007">
    <property type="entry name" value="NAD/NADP-dependent betaine aldehyde dehydrogenase"/>
    <property type="match status" value="1"/>
</dbReference>
<evidence type="ECO:0000256" key="5">
    <source>
        <dbReference type="RuleBase" id="RU003345"/>
    </source>
</evidence>
<evidence type="ECO:0000256" key="2">
    <source>
        <dbReference type="ARBA" id="ARBA00011881"/>
    </source>
</evidence>
<feature type="domain" description="Aldehyde dehydrogenase" evidence="7">
    <location>
        <begin position="41"/>
        <end position="500"/>
    </location>
</feature>
<dbReference type="InterPro" id="IPR029510">
    <property type="entry name" value="Ald_DH_CS_GLU"/>
</dbReference>
<organism evidence="8 9">
    <name type="scientific">Natronomonas salsuginis</name>
    <dbReference type="NCBI Taxonomy" id="2217661"/>
    <lineage>
        <taxon>Archaea</taxon>
        <taxon>Methanobacteriati</taxon>
        <taxon>Methanobacteriota</taxon>
        <taxon>Stenosarchaea group</taxon>
        <taxon>Halobacteria</taxon>
        <taxon>Halobacteriales</taxon>
        <taxon>Natronomonadaceae</taxon>
        <taxon>Natronomonas</taxon>
    </lineage>
</organism>
<reference evidence="8 9" key="1">
    <citation type="submission" date="2019-04" db="EMBL/GenBank/DDBJ databases">
        <title>Natronomonas sp. F20-122 a newhaloarchaeon isolated from a saline saltern of Isla Bacuta, Huelva, Spain.</title>
        <authorList>
            <person name="Duran-Viseras A."/>
            <person name="Sanchez-Porro C."/>
            <person name="Ventosa A."/>
        </authorList>
    </citation>
    <scope>NUCLEOTIDE SEQUENCE [LARGE SCALE GENOMIC DNA]</scope>
    <source>
        <strain evidence="8 9">F20-122</strain>
    </source>
</reference>
<feature type="region of interest" description="Disordered" evidence="6">
    <location>
        <begin position="1"/>
        <end position="24"/>
    </location>
</feature>
<feature type="active site" evidence="4">
    <location>
        <position position="273"/>
    </location>
</feature>
<dbReference type="InterPro" id="IPR016162">
    <property type="entry name" value="Ald_DH_N"/>
</dbReference>
<gene>
    <name evidence="8" type="ORF">DM868_00060</name>
</gene>
<protein>
    <submittedName>
        <fullName evidence="8">Aldehyde dehydrogenase family protein</fullName>
    </submittedName>
</protein>
<comment type="caution">
    <text evidence="8">The sequence shown here is derived from an EMBL/GenBank/DDBJ whole genome shotgun (WGS) entry which is preliminary data.</text>
</comment>
<evidence type="ECO:0000259" key="7">
    <source>
        <dbReference type="Pfam" id="PF00171"/>
    </source>
</evidence>
<proteinExistence type="inferred from homology"/>
<accession>A0A4U5JMY8</accession>
<dbReference type="Gene3D" id="3.40.309.10">
    <property type="entry name" value="Aldehyde Dehydrogenase, Chain A, domain 2"/>
    <property type="match status" value="1"/>
</dbReference>
<dbReference type="InterPro" id="IPR015590">
    <property type="entry name" value="Aldehyde_DH_dom"/>
</dbReference>
<keyword evidence="3 5" id="KW-0560">Oxidoreductase</keyword>
<evidence type="ECO:0000256" key="6">
    <source>
        <dbReference type="SAM" id="MobiDB-lite"/>
    </source>
</evidence>
<evidence type="ECO:0000256" key="3">
    <source>
        <dbReference type="ARBA" id="ARBA00023002"/>
    </source>
</evidence>
<dbReference type="PROSITE" id="PS00687">
    <property type="entry name" value="ALDEHYDE_DEHYDR_GLU"/>
    <property type="match status" value="1"/>
</dbReference>
<evidence type="ECO:0000313" key="9">
    <source>
        <dbReference type="Proteomes" id="UP000308037"/>
    </source>
</evidence>
<keyword evidence="9" id="KW-1185">Reference proteome</keyword>
<dbReference type="InterPro" id="IPR016161">
    <property type="entry name" value="Ald_DH/histidinol_DH"/>
</dbReference>
<dbReference type="Pfam" id="PF00171">
    <property type="entry name" value="Aldedh"/>
    <property type="match status" value="1"/>
</dbReference>
<comment type="subunit">
    <text evidence="2">Homotetramer.</text>
</comment>
<dbReference type="GO" id="GO:0016620">
    <property type="term" value="F:oxidoreductase activity, acting on the aldehyde or oxo group of donors, NAD or NADP as acceptor"/>
    <property type="evidence" value="ECO:0007669"/>
    <property type="project" value="InterPro"/>
</dbReference>
<dbReference type="OrthoDB" id="6342at2157"/>
<evidence type="ECO:0000256" key="4">
    <source>
        <dbReference type="PROSITE-ProRule" id="PRU10007"/>
    </source>
</evidence>
<dbReference type="SUPFAM" id="SSF53720">
    <property type="entry name" value="ALDH-like"/>
    <property type="match status" value="1"/>
</dbReference>
<evidence type="ECO:0000313" key="8">
    <source>
        <dbReference type="EMBL" id="TKR27529.1"/>
    </source>
</evidence>
<sequence length="505" mass="54332">MSSESDAETETQNTVRERHRETAAEVCPSNTGIYIGGEFVPAAADETFETIDPTTGEVLTAVARGRDEDVDGAVEAAWEAFESTWAGYSAGRRQRVLTDIADAIEARTEELAQLETLDNGKPVSEATIDVRGAAEQFRYFAGIVRENPGETMNGGSRYGQVVKEPYGVVGQIIPWNFPLMMAAWKLAPALAAGNCSVLKPAEQTPLSALRLAELIDDIVPDGVVNVVPGYGEEAGAAVSGHPDVRKLAFTGSTAVGKQVMKRAADTVTDVTLELGGKSPVVVFPDVDVDRAVSLVSTAIFYNTGECCEAGSRLFVHERIADGVLDGLVESVDDMTIGDPLREETDLGPKVSREQVGRTLDYLTRAREEGGEFLTGGGQPDDGALSEGCYVEPTLIDALDHGSTAAQEEIFGPVLTVFRWEEYDEMIRLANDVEYGLAGGVITDDITKANRTARDIEAGYIWINSYHDLIPGLPFGGYKQSGIGRELGAETLDHYQQTKTINLSLR</sequence>
<dbReference type="EMBL" id="QKNX01000001">
    <property type="protein sequence ID" value="TKR27529.1"/>
    <property type="molecule type" value="Genomic_DNA"/>
</dbReference>
<dbReference type="Gene3D" id="3.40.605.10">
    <property type="entry name" value="Aldehyde Dehydrogenase, Chain A, domain 1"/>
    <property type="match status" value="1"/>
</dbReference>
<dbReference type="FunFam" id="3.40.309.10:FF:000012">
    <property type="entry name" value="Betaine aldehyde dehydrogenase"/>
    <property type="match status" value="1"/>
</dbReference>
<name>A0A4U5JMY8_9EURY</name>
<evidence type="ECO:0000256" key="1">
    <source>
        <dbReference type="ARBA" id="ARBA00009986"/>
    </source>
</evidence>
<dbReference type="Proteomes" id="UP000308037">
    <property type="component" value="Unassembled WGS sequence"/>
</dbReference>
<dbReference type="FunFam" id="3.40.605.10:FF:000026">
    <property type="entry name" value="Aldehyde dehydrogenase, putative"/>
    <property type="match status" value="1"/>
</dbReference>
<dbReference type="InterPro" id="IPR016163">
    <property type="entry name" value="Ald_DH_C"/>
</dbReference>
<dbReference type="AlphaFoldDB" id="A0A4U5JMY8"/>
<dbReference type="RefSeq" id="WP_137274792.1">
    <property type="nucleotide sequence ID" value="NZ_QKNX01000001.1"/>
</dbReference>
<comment type="similarity">
    <text evidence="1 5">Belongs to the aldehyde dehydrogenase family.</text>
</comment>